<evidence type="ECO:0000313" key="3">
    <source>
        <dbReference type="Proteomes" id="UP000028837"/>
    </source>
</evidence>
<gene>
    <name evidence="2" type="ORF">TGDOM2_269470</name>
</gene>
<sequence length="153" mass="16484">MARVAGRAEPAECRENDAEEALARHAPPTLFLPHSASDTAVRSLKAKVEIFREKKTTRKSFEGVAGASASHIEAASAKLVATQENLEDSTESSGMSEDRNETEDLLAPALVFSAPHRHVLSSCILFPRFSRNEGTLNNHANTDATAETPAMLV</sequence>
<proteinExistence type="predicted"/>
<dbReference type="EMBL" id="AHZU02000470">
    <property type="protein sequence ID" value="KFG43920.1"/>
    <property type="molecule type" value="Genomic_DNA"/>
</dbReference>
<dbReference type="AlphaFoldDB" id="A0A086KHQ2"/>
<evidence type="ECO:0000256" key="1">
    <source>
        <dbReference type="SAM" id="MobiDB-lite"/>
    </source>
</evidence>
<comment type="caution">
    <text evidence="2">The sequence shown here is derived from an EMBL/GenBank/DDBJ whole genome shotgun (WGS) entry which is preliminary data.</text>
</comment>
<reference evidence="2 3" key="1">
    <citation type="submission" date="2014-02" db="EMBL/GenBank/DDBJ databases">
        <authorList>
            <person name="Sibley D."/>
            <person name="Venepally P."/>
            <person name="Karamycheva S."/>
            <person name="Hadjithomas M."/>
            <person name="Khan A."/>
            <person name="Brunk B."/>
            <person name="Roos D."/>
            <person name="Caler E."/>
            <person name="Lorenzi H."/>
        </authorList>
    </citation>
    <scope>NUCLEOTIDE SEQUENCE [LARGE SCALE GENOMIC DNA]</scope>
    <source>
        <strain evidence="2 3">GAB2-2007-GAL-DOM2</strain>
    </source>
</reference>
<dbReference type="VEuPathDB" id="ToxoDB:TGDOM2_269470"/>
<organism evidence="2 3">
    <name type="scientific">Toxoplasma gondii GAB2-2007-GAL-DOM2</name>
    <dbReference type="NCBI Taxonomy" id="1130820"/>
    <lineage>
        <taxon>Eukaryota</taxon>
        <taxon>Sar</taxon>
        <taxon>Alveolata</taxon>
        <taxon>Apicomplexa</taxon>
        <taxon>Conoidasida</taxon>
        <taxon>Coccidia</taxon>
        <taxon>Eucoccidiorida</taxon>
        <taxon>Eimeriorina</taxon>
        <taxon>Sarcocystidae</taxon>
        <taxon>Toxoplasma</taxon>
    </lineage>
</organism>
<name>A0A086KHQ2_TOXGO</name>
<protein>
    <submittedName>
        <fullName evidence="2">Uncharacterized protein</fullName>
    </submittedName>
</protein>
<evidence type="ECO:0000313" key="2">
    <source>
        <dbReference type="EMBL" id="KFG43920.1"/>
    </source>
</evidence>
<feature type="region of interest" description="Disordered" evidence="1">
    <location>
        <begin position="81"/>
        <end position="101"/>
    </location>
</feature>
<dbReference type="Proteomes" id="UP000028837">
    <property type="component" value="Unassembled WGS sequence"/>
</dbReference>
<feature type="region of interest" description="Disordered" evidence="1">
    <location>
        <begin position="1"/>
        <end position="35"/>
    </location>
</feature>
<accession>A0A086KHQ2</accession>